<protein>
    <recommendedName>
        <fullName evidence="2">ATP-dependent Clp protease proteolytic subunit</fullName>
    </recommendedName>
</protein>
<gene>
    <name evidence="3" type="ORF">g.26919</name>
</gene>
<evidence type="ECO:0000256" key="2">
    <source>
        <dbReference type="RuleBase" id="RU003567"/>
    </source>
</evidence>
<dbReference type="AlphaFoldDB" id="A0A1D1ZRH7"/>
<accession>A0A1D1ZRH7</accession>
<evidence type="ECO:0000313" key="3">
    <source>
        <dbReference type="EMBL" id="JAT69479.1"/>
    </source>
</evidence>
<dbReference type="InterPro" id="IPR029045">
    <property type="entry name" value="ClpP/crotonase-like_dom_sf"/>
</dbReference>
<dbReference type="GO" id="GO:0006515">
    <property type="term" value="P:protein quality control for misfolded or incompletely synthesized proteins"/>
    <property type="evidence" value="ECO:0007669"/>
    <property type="project" value="TreeGrafter"/>
</dbReference>
<dbReference type="Gene3D" id="3.90.226.10">
    <property type="entry name" value="2-enoyl-CoA Hydratase, Chain A, domain 1"/>
    <property type="match status" value="1"/>
</dbReference>
<dbReference type="PANTHER" id="PTHR10381">
    <property type="entry name" value="ATP-DEPENDENT CLP PROTEASE PROTEOLYTIC SUBUNIT"/>
    <property type="match status" value="1"/>
</dbReference>
<reference evidence="3" key="1">
    <citation type="submission" date="2015-08" db="EMBL/GenBank/DDBJ databases">
        <authorList>
            <person name="Babu N.S."/>
            <person name="Beckwith C.J."/>
            <person name="Beseler K.G."/>
            <person name="Brison A."/>
            <person name="Carone J.V."/>
            <person name="Caskin T.P."/>
            <person name="Diamond M."/>
            <person name="Durham M.E."/>
            <person name="Foxe J.M."/>
            <person name="Go M."/>
            <person name="Henderson B.A."/>
            <person name="Jones I.B."/>
            <person name="McGettigan J.A."/>
            <person name="Micheletti S.J."/>
            <person name="Nasrallah M.E."/>
            <person name="Ortiz D."/>
            <person name="Piller C.R."/>
            <person name="Privatt S.R."/>
            <person name="Schneider S.L."/>
            <person name="Sharp S."/>
            <person name="Smith T.C."/>
            <person name="Stanton J.D."/>
            <person name="Ullery H.E."/>
            <person name="Wilson R.J."/>
            <person name="Serrano M.G."/>
            <person name="Buck G."/>
            <person name="Lee V."/>
            <person name="Wang Y."/>
            <person name="Carvalho R."/>
            <person name="Voegtly L."/>
            <person name="Shi R."/>
            <person name="Duckworth R."/>
            <person name="Johnson A."/>
            <person name="Loviza R."/>
            <person name="Walstead R."/>
            <person name="Shah Z."/>
            <person name="Kiflezghi M."/>
            <person name="Wade K."/>
            <person name="Ball S.L."/>
            <person name="Bradley K.W."/>
            <person name="Asai D.J."/>
            <person name="Bowman C.A."/>
            <person name="Russell D.A."/>
            <person name="Pope W.H."/>
            <person name="Jacobs-Sera D."/>
            <person name="Hendrix R.W."/>
            <person name="Hatfull G.F."/>
        </authorList>
    </citation>
    <scope>NUCLEOTIDE SEQUENCE</scope>
</reference>
<dbReference type="InterPro" id="IPR023562">
    <property type="entry name" value="ClpP/TepA"/>
</dbReference>
<comment type="similarity">
    <text evidence="1 2">Belongs to the peptidase S14 family.</text>
</comment>
<dbReference type="GO" id="GO:0009536">
    <property type="term" value="C:plastid"/>
    <property type="evidence" value="ECO:0007669"/>
    <property type="project" value="UniProtKB-ARBA"/>
</dbReference>
<dbReference type="GO" id="GO:0051117">
    <property type="term" value="F:ATPase binding"/>
    <property type="evidence" value="ECO:0007669"/>
    <property type="project" value="TreeGrafter"/>
</dbReference>
<dbReference type="GO" id="GO:0004252">
    <property type="term" value="F:serine-type endopeptidase activity"/>
    <property type="evidence" value="ECO:0007669"/>
    <property type="project" value="InterPro"/>
</dbReference>
<organism evidence="3">
    <name type="scientific">Auxenochlorella protothecoides</name>
    <name type="common">Green microalga</name>
    <name type="synonym">Chlorella protothecoides</name>
    <dbReference type="NCBI Taxonomy" id="3075"/>
    <lineage>
        <taxon>Eukaryota</taxon>
        <taxon>Viridiplantae</taxon>
        <taxon>Chlorophyta</taxon>
        <taxon>core chlorophytes</taxon>
        <taxon>Trebouxiophyceae</taxon>
        <taxon>Chlorellales</taxon>
        <taxon>Chlorellaceae</taxon>
        <taxon>Auxenochlorella</taxon>
    </lineage>
</organism>
<evidence type="ECO:0000256" key="1">
    <source>
        <dbReference type="ARBA" id="ARBA00007039"/>
    </source>
</evidence>
<sequence>MVGAMAAHSSTAAGCTRHGAGRLAPRAMPRPFTPSLSPCTPPLGAGLIAQSRRVQDPIIPPYIQLSPQQGDAIDLYGYMLQNRIIMVGKRVNDAVATQVVASLLALDSINPNEEIRLYINAGAGSPYAITGILDTIRAMQAPVSTIGVGMVGGAVAVLLAGGAKGRRFIMANSRVMLQQPNGGAMGSADEVNIQATELNRTMQLMYTFLAEYTGLPMDKVEEECDREHFLGAEESKELGIVDGIIGTPPAFMPRNGLLQFARGNF</sequence>
<dbReference type="InterPro" id="IPR001907">
    <property type="entry name" value="ClpP"/>
</dbReference>
<dbReference type="Pfam" id="PF00574">
    <property type="entry name" value="CLP_protease"/>
    <property type="match status" value="1"/>
</dbReference>
<name>A0A1D1ZRH7_AUXPR</name>
<dbReference type="PANTHER" id="PTHR10381:SF11">
    <property type="entry name" value="ATP-DEPENDENT CLP PROTEASE PROTEOLYTIC SUBUNIT, MITOCHONDRIAL"/>
    <property type="match status" value="1"/>
</dbReference>
<dbReference type="CDD" id="cd07017">
    <property type="entry name" value="S14_ClpP_2"/>
    <property type="match status" value="1"/>
</dbReference>
<dbReference type="EMBL" id="GDKF01009143">
    <property type="protein sequence ID" value="JAT69479.1"/>
    <property type="molecule type" value="Transcribed_RNA"/>
</dbReference>
<proteinExistence type="inferred from homology"/>
<dbReference type="GO" id="GO:0009368">
    <property type="term" value="C:endopeptidase Clp complex"/>
    <property type="evidence" value="ECO:0007669"/>
    <property type="project" value="TreeGrafter"/>
</dbReference>
<dbReference type="GO" id="GO:0004176">
    <property type="term" value="F:ATP-dependent peptidase activity"/>
    <property type="evidence" value="ECO:0007669"/>
    <property type="project" value="InterPro"/>
</dbReference>
<dbReference type="SUPFAM" id="SSF52096">
    <property type="entry name" value="ClpP/crotonase"/>
    <property type="match status" value="1"/>
</dbReference>
<dbReference type="PRINTS" id="PR00127">
    <property type="entry name" value="CLPPROTEASEP"/>
</dbReference>